<dbReference type="SMART" id="SM00310">
    <property type="entry name" value="PTBI"/>
    <property type="match status" value="1"/>
</dbReference>
<evidence type="ECO:0000259" key="2">
    <source>
        <dbReference type="PROSITE" id="PS50003"/>
    </source>
</evidence>
<dbReference type="SUPFAM" id="SSF50729">
    <property type="entry name" value="PH domain-like"/>
    <property type="match status" value="2"/>
</dbReference>
<dbReference type="InterPro" id="IPR002404">
    <property type="entry name" value="IRS_PTB"/>
</dbReference>
<dbReference type="PANTHER" id="PTHR21258">
    <property type="entry name" value="DOCKING PROTEIN RELATED"/>
    <property type="match status" value="1"/>
</dbReference>
<feature type="region of interest" description="Disordered" evidence="1">
    <location>
        <begin position="403"/>
        <end position="480"/>
    </location>
</feature>
<reference evidence="3 4" key="1">
    <citation type="submission" date="2022-05" db="EMBL/GenBank/DDBJ databases">
        <authorList>
            <consortium name="Genoscope - CEA"/>
            <person name="William W."/>
        </authorList>
    </citation>
    <scope>NUCLEOTIDE SEQUENCE [LARGE SCALE GENOMIC DNA]</scope>
</reference>
<dbReference type="Pfam" id="PF02174">
    <property type="entry name" value="IRS"/>
    <property type="match status" value="1"/>
</dbReference>
<dbReference type="AlphaFoldDB" id="A0AAU9XBD3"/>
<dbReference type="GO" id="GO:0007169">
    <property type="term" value="P:cell surface receptor protein tyrosine kinase signaling pathway"/>
    <property type="evidence" value="ECO:0007669"/>
    <property type="project" value="TreeGrafter"/>
</dbReference>
<gene>
    <name evidence="3" type="ORF">PMEA_00020334</name>
</gene>
<evidence type="ECO:0000313" key="3">
    <source>
        <dbReference type="EMBL" id="CAH3142722.1"/>
    </source>
</evidence>
<dbReference type="SMART" id="SM00233">
    <property type="entry name" value="PH"/>
    <property type="match status" value="1"/>
</dbReference>
<dbReference type="PROSITE" id="PS50003">
    <property type="entry name" value="PH_DOMAIN"/>
    <property type="match status" value="1"/>
</dbReference>
<feature type="compositionally biased region" description="Polar residues" evidence="1">
    <location>
        <begin position="529"/>
        <end position="543"/>
    </location>
</feature>
<accession>A0AAU9XBD3</accession>
<feature type="domain" description="PH" evidence="2">
    <location>
        <begin position="22"/>
        <end position="125"/>
    </location>
</feature>
<dbReference type="SMART" id="SM01244">
    <property type="entry name" value="IRS"/>
    <property type="match status" value="1"/>
</dbReference>
<feature type="compositionally biased region" description="Polar residues" evidence="1">
    <location>
        <begin position="369"/>
        <end position="379"/>
    </location>
</feature>
<keyword evidence="4" id="KW-1185">Reference proteome</keyword>
<feature type="region of interest" description="Disordered" evidence="1">
    <location>
        <begin position="352"/>
        <end position="379"/>
    </location>
</feature>
<dbReference type="Proteomes" id="UP001159428">
    <property type="component" value="Unassembled WGS sequence"/>
</dbReference>
<dbReference type="Gene3D" id="2.30.29.30">
    <property type="entry name" value="Pleckstrin-homology domain (PH domain)/Phosphotyrosine-binding domain (PTB)"/>
    <property type="match status" value="2"/>
</dbReference>
<organism evidence="3 4">
    <name type="scientific">Pocillopora meandrina</name>
    <dbReference type="NCBI Taxonomy" id="46732"/>
    <lineage>
        <taxon>Eukaryota</taxon>
        <taxon>Metazoa</taxon>
        <taxon>Cnidaria</taxon>
        <taxon>Anthozoa</taxon>
        <taxon>Hexacorallia</taxon>
        <taxon>Scleractinia</taxon>
        <taxon>Astrocoeniina</taxon>
        <taxon>Pocilloporidae</taxon>
        <taxon>Pocillopora</taxon>
    </lineage>
</organism>
<protein>
    <recommendedName>
        <fullName evidence="2">PH domain-containing protein</fullName>
    </recommendedName>
</protein>
<evidence type="ECO:0000256" key="1">
    <source>
        <dbReference type="SAM" id="MobiDB-lite"/>
    </source>
</evidence>
<dbReference type="InterPro" id="IPR001849">
    <property type="entry name" value="PH_domain"/>
</dbReference>
<comment type="caution">
    <text evidence="3">The sequence shown here is derived from an EMBL/GenBank/DDBJ whole genome shotgun (WGS) entry which is preliminary data.</text>
</comment>
<dbReference type="InterPro" id="IPR011993">
    <property type="entry name" value="PH-like_dom_sf"/>
</dbReference>
<feature type="region of interest" description="Disordered" evidence="1">
    <location>
        <begin position="518"/>
        <end position="546"/>
    </location>
</feature>
<proteinExistence type="predicted"/>
<name>A0AAU9XBD3_9CNID</name>
<feature type="region of interest" description="Disordered" evidence="1">
    <location>
        <begin position="593"/>
        <end position="615"/>
    </location>
</feature>
<sequence length="641" mass="72238">MSDLEDIEDVFEGWLEKPTEDDAKSKGWLKKSFTKKWKKSYYVLRKYCAGDQPFLQWFDREEGWQRQMARGTLELFPRYKVFKRMEQKSRQYVFEISTDAETLMLAAESETVMDLWVIQLQMQTTLNPRVAGEVFRVKGSGSRQMQRIGAKDQQCLLHISRWGLSLALERTRAVLAQWPLTTIRNYEALDSNEFIFEAGRASPMGEGKYNFVTRNGDDNKIFDAIDSFASARVRRGRNFHSPSASNELTEDDIERAYDQLRFSLQNFPGNRDRSVRHMSQSVPRPIDTGTPQQAYNHIGRSDSIGSAHSLGSFSMVSESALSYSRLERLPSWGSHTSSSTYPRDQYNTLSSVQTENTIQEGSYDRLARSPSTSSRNFSQSLVSDCNNAVNGDSPFFDTRSQMEQRHLMQEEPSAGQKSHGTKMAPAIPKKKNELTNGNEHSKEPSATPKNQKPSSVPRSAQQVASDDHAERTQSFSRGEKPLSVVGSPNFFYMNAAYSSSVEVLPVLYATVDLSKKTKNKNPAERASDNAVTLTRHQSKSSDSILEGSPPKFTHFAAFATGTECKDYEDACITMIPPQKPSTERVSWAHANLVNQSDPQGERAEGVTNLPVLPEKKGSYQGQVEALERTLTEVSHLTQQEK</sequence>
<evidence type="ECO:0000313" key="4">
    <source>
        <dbReference type="Proteomes" id="UP001159428"/>
    </source>
</evidence>
<dbReference type="EMBL" id="CALNXJ010000037">
    <property type="protein sequence ID" value="CAH3142722.1"/>
    <property type="molecule type" value="Genomic_DNA"/>
</dbReference>
<dbReference type="InterPro" id="IPR050996">
    <property type="entry name" value="Docking_Protein_DOK"/>
</dbReference>
<dbReference type="GO" id="GO:0005737">
    <property type="term" value="C:cytoplasm"/>
    <property type="evidence" value="ECO:0007669"/>
    <property type="project" value="TreeGrafter"/>
</dbReference>
<dbReference type="PANTHER" id="PTHR21258:SF56">
    <property type="entry name" value="IRS-TYPE PTB DOMAIN-CONTAINING PROTEIN"/>
    <property type="match status" value="1"/>
</dbReference>
<feature type="compositionally biased region" description="Polar residues" evidence="1">
    <location>
        <begin position="447"/>
        <end position="464"/>
    </location>
</feature>